<evidence type="ECO:0000259" key="1">
    <source>
        <dbReference type="Pfam" id="PF01370"/>
    </source>
</evidence>
<dbReference type="Gene3D" id="3.40.50.720">
    <property type="entry name" value="NAD(P)-binding Rossmann-like Domain"/>
    <property type="match status" value="1"/>
</dbReference>
<dbReference type="KEGG" id="php:PhaeoP97_03338"/>
<protein>
    <submittedName>
        <fullName evidence="2">Putative NAD dependent epimerase</fullName>
    </submittedName>
</protein>
<dbReference type="InterPro" id="IPR051207">
    <property type="entry name" value="ComplexI_NDUFA9_subunit"/>
</dbReference>
<keyword evidence="3" id="KW-1185">Reference proteome</keyword>
<accession>A0A1L3I9H1</accession>
<dbReference type="OrthoDB" id="9776313at2"/>
<organism evidence="2 3">
    <name type="scientific">Phaeobacter porticola</name>
    <dbReference type="NCBI Taxonomy" id="1844006"/>
    <lineage>
        <taxon>Bacteria</taxon>
        <taxon>Pseudomonadati</taxon>
        <taxon>Pseudomonadota</taxon>
        <taxon>Alphaproteobacteria</taxon>
        <taxon>Rhodobacterales</taxon>
        <taxon>Roseobacteraceae</taxon>
        <taxon>Phaeobacter</taxon>
    </lineage>
</organism>
<proteinExistence type="predicted"/>
<dbReference type="RefSeq" id="WP_072505991.1">
    <property type="nucleotide sequence ID" value="NZ_CP016364.1"/>
</dbReference>
<reference evidence="3" key="1">
    <citation type="submission" date="2016-07" db="EMBL/GenBank/DDBJ databases">
        <title>Phaeobacter portensis sp. nov., a tropodithietic acid producing bacterium isolated from a German harbor.</title>
        <authorList>
            <person name="Freese H.M."/>
            <person name="Bunk B."/>
            <person name="Breider S."/>
            <person name="Brinkhoff T."/>
        </authorList>
    </citation>
    <scope>NUCLEOTIDE SEQUENCE [LARGE SCALE GENOMIC DNA]</scope>
    <source>
        <strain evidence="3">P97</strain>
    </source>
</reference>
<feature type="domain" description="NAD-dependent epimerase/dehydratase" evidence="1">
    <location>
        <begin position="5"/>
        <end position="211"/>
    </location>
</feature>
<dbReference type="FunFam" id="3.40.50.720:FF:000702">
    <property type="entry name" value="NADH dehydrogenase (Ubiquinone)"/>
    <property type="match status" value="1"/>
</dbReference>
<dbReference type="CDD" id="cd05271">
    <property type="entry name" value="NDUFA9_like_SDR_a"/>
    <property type="match status" value="1"/>
</dbReference>
<sequence length="329" mass="35611">MSKLVTIYGGSGFVGRYIARRMAKEGWRVRVAVRRPNEAMYVKPYGTPGQVEPVLCNIRDDASVAAVMQGADAVVNCVGILNETGKNTFDAIQAEGPERVARLAASQGISTLVHMSAIGASKEGDSDYAQTKAAGEAAVLKYMPDAVILRPSIIFGVEDQFFNRFAAMTRLSPTLPIAHADTKFQPVYVDDVAKAAVAGVLGRAKPGIYELGGPEVKSFGALMQQMLEVINRRRLVLSLPGPIAKLVALGFDVLQYVSFQLIENKMLTRDQLKNLATDNVVGGSAKGFDALGIRPVSLASVLPDYLWKFRPSGQYDDIMDSARNLRNDL</sequence>
<dbReference type="Proteomes" id="UP000183859">
    <property type="component" value="Chromosome"/>
</dbReference>
<evidence type="ECO:0000313" key="2">
    <source>
        <dbReference type="EMBL" id="APG48693.1"/>
    </source>
</evidence>
<dbReference type="InterPro" id="IPR001509">
    <property type="entry name" value="Epimerase_deHydtase"/>
</dbReference>
<gene>
    <name evidence="2" type="ORF">PhaeoP97_03338</name>
</gene>
<dbReference type="Pfam" id="PF01370">
    <property type="entry name" value="Epimerase"/>
    <property type="match status" value="1"/>
</dbReference>
<dbReference type="AlphaFoldDB" id="A0A1L3I9H1"/>
<name>A0A1L3I9H1_9RHOB</name>
<evidence type="ECO:0000313" key="3">
    <source>
        <dbReference type="Proteomes" id="UP000183859"/>
    </source>
</evidence>
<dbReference type="EMBL" id="CP016364">
    <property type="protein sequence ID" value="APG48693.1"/>
    <property type="molecule type" value="Genomic_DNA"/>
</dbReference>
<dbReference type="SUPFAM" id="SSF51735">
    <property type="entry name" value="NAD(P)-binding Rossmann-fold domains"/>
    <property type="match status" value="1"/>
</dbReference>
<dbReference type="InterPro" id="IPR036291">
    <property type="entry name" value="NAD(P)-bd_dom_sf"/>
</dbReference>
<dbReference type="GO" id="GO:0044877">
    <property type="term" value="F:protein-containing complex binding"/>
    <property type="evidence" value="ECO:0007669"/>
    <property type="project" value="TreeGrafter"/>
</dbReference>
<dbReference type="PANTHER" id="PTHR12126">
    <property type="entry name" value="NADH-UBIQUINONE OXIDOREDUCTASE 39 KDA SUBUNIT-RELATED"/>
    <property type="match status" value="1"/>
</dbReference>
<dbReference type="PANTHER" id="PTHR12126:SF11">
    <property type="entry name" value="NADH DEHYDROGENASE [UBIQUINONE] 1 ALPHA SUBCOMPLEX SUBUNIT 9, MITOCHONDRIAL"/>
    <property type="match status" value="1"/>
</dbReference>
<dbReference type="STRING" id="1844006.PhaeoP97_03338"/>